<organism evidence="1 2">
    <name type="scientific">Psilocybe cubensis</name>
    <name type="common">Psychedelic mushroom</name>
    <name type="synonym">Stropharia cubensis</name>
    <dbReference type="NCBI Taxonomy" id="181762"/>
    <lineage>
        <taxon>Eukaryota</taxon>
        <taxon>Fungi</taxon>
        <taxon>Dikarya</taxon>
        <taxon>Basidiomycota</taxon>
        <taxon>Agaricomycotina</taxon>
        <taxon>Agaricomycetes</taxon>
        <taxon>Agaricomycetidae</taxon>
        <taxon>Agaricales</taxon>
        <taxon>Agaricineae</taxon>
        <taxon>Strophariaceae</taxon>
        <taxon>Psilocybe</taxon>
    </lineage>
</organism>
<reference evidence="1" key="1">
    <citation type="submission" date="2021-10" db="EMBL/GenBank/DDBJ databases">
        <title>Psilocybe cubensis genome.</title>
        <authorList>
            <person name="Mckernan K.J."/>
            <person name="Crawford S."/>
            <person name="Trippe A."/>
            <person name="Kane L.T."/>
            <person name="Mclaughlin S."/>
        </authorList>
    </citation>
    <scope>NUCLEOTIDE SEQUENCE</scope>
    <source>
        <strain evidence="1">MGC-MH-2018</strain>
    </source>
</reference>
<keyword evidence="2" id="KW-1185">Reference proteome</keyword>
<dbReference type="Proteomes" id="UP000664032">
    <property type="component" value="Unassembled WGS sequence"/>
</dbReference>
<protein>
    <submittedName>
        <fullName evidence="1">Uncharacterized protein</fullName>
    </submittedName>
</protein>
<dbReference type="EMBL" id="JAFIQS020000007">
    <property type="protein sequence ID" value="KAH9479024.1"/>
    <property type="molecule type" value="Genomic_DNA"/>
</dbReference>
<gene>
    <name evidence="1" type="ORF">JR316_0007598</name>
</gene>
<sequence>MSNTPPNPNQPQHHTQHCSPRPPLHHSDTSGSTISTTSIASASSTTSTTTTATDTDGDGDADGLGFTPPMTSTPTPGYHGTTTATTTSSPNTTALTAPSSPNTTTPSTQTTPIVLLRVRVVGCDNLLGKDRGGTSSDFFVLLSLPTSQPSPSPSKPSKSKSINKHATPTIKRTTSPTFPAPQSTFDLPPYMSVATE</sequence>
<comment type="caution">
    <text evidence="1">The sequence shown here is derived from an EMBL/GenBank/DDBJ whole genome shotgun (WGS) entry which is preliminary data.</text>
</comment>
<accession>A0ACB8GU77</accession>
<evidence type="ECO:0000313" key="1">
    <source>
        <dbReference type="EMBL" id="KAH9479024.1"/>
    </source>
</evidence>
<proteinExistence type="predicted"/>
<evidence type="ECO:0000313" key="2">
    <source>
        <dbReference type="Proteomes" id="UP000664032"/>
    </source>
</evidence>
<name>A0ACB8GU77_PSICU</name>